<dbReference type="GO" id="GO:0008955">
    <property type="term" value="F:peptidoglycan glycosyltransferase activity"/>
    <property type="evidence" value="ECO:0007669"/>
    <property type="project" value="UniProtKB-EC"/>
</dbReference>
<evidence type="ECO:0000313" key="19">
    <source>
        <dbReference type="Proteomes" id="UP001198439"/>
    </source>
</evidence>
<dbReference type="InterPro" id="IPR050396">
    <property type="entry name" value="Glycosyltr_51/Transpeptidase"/>
</dbReference>
<comment type="similarity">
    <text evidence="1">In the C-terminal section; belongs to the transpeptidase family.</text>
</comment>
<keyword evidence="10" id="KW-0511">Multifunctional enzyme</keyword>
<feature type="region of interest" description="Disordered" evidence="14">
    <location>
        <begin position="647"/>
        <end position="759"/>
    </location>
</feature>
<evidence type="ECO:0000256" key="10">
    <source>
        <dbReference type="ARBA" id="ARBA00023268"/>
    </source>
</evidence>
<dbReference type="FunFam" id="1.10.3810.10:FF:000001">
    <property type="entry name" value="Penicillin-binding protein 1A"/>
    <property type="match status" value="1"/>
</dbReference>
<evidence type="ECO:0000256" key="12">
    <source>
        <dbReference type="ARBA" id="ARBA00034000"/>
    </source>
</evidence>
<keyword evidence="15" id="KW-0812">Transmembrane</keyword>
<evidence type="ECO:0000256" key="14">
    <source>
        <dbReference type="SAM" id="MobiDB-lite"/>
    </source>
</evidence>
<evidence type="ECO:0000256" key="3">
    <source>
        <dbReference type="ARBA" id="ARBA00022645"/>
    </source>
</evidence>
<dbReference type="InterPro" id="IPR036950">
    <property type="entry name" value="PBP_transglycosylase"/>
</dbReference>
<feature type="domain" description="Glycosyl transferase family 51" evidence="17">
    <location>
        <begin position="59"/>
        <end position="238"/>
    </location>
</feature>
<dbReference type="GO" id="GO:0008360">
    <property type="term" value="P:regulation of cell shape"/>
    <property type="evidence" value="ECO:0007669"/>
    <property type="project" value="UniProtKB-KW"/>
</dbReference>
<evidence type="ECO:0000259" key="17">
    <source>
        <dbReference type="Pfam" id="PF00912"/>
    </source>
</evidence>
<keyword evidence="15" id="KW-0472">Membrane</keyword>
<dbReference type="Pfam" id="PF00912">
    <property type="entry name" value="Transgly"/>
    <property type="match status" value="1"/>
</dbReference>
<feature type="domain" description="Penicillin-binding protein transpeptidase" evidence="16">
    <location>
        <begin position="334"/>
        <end position="588"/>
    </location>
</feature>
<dbReference type="GO" id="GO:0009252">
    <property type="term" value="P:peptidoglycan biosynthetic process"/>
    <property type="evidence" value="ECO:0007669"/>
    <property type="project" value="UniProtKB-KW"/>
</dbReference>
<feature type="compositionally biased region" description="Low complexity" evidence="14">
    <location>
        <begin position="712"/>
        <end position="750"/>
    </location>
</feature>
<comment type="caution">
    <text evidence="18">The sequence shown here is derived from an EMBL/GenBank/DDBJ whole genome shotgun (WGS) entry which is preliminary data.</text>
</comment>
<dbReference type="InterPro" id="IPR001460">
    <property type="entry name" value="PCN-bd_Tpept"/>
</dbReference>
<evidence type="ECO:0000256" key="2">
    <source>
        <dbReference type="ARBA" id="ARBA00007739"/>
    </source>
</evidence>
<evidence type="ECO:0000256" key="5">
    <source>
        <dbReference type="ARBA" id="ARBA00022676"/>
    </source>
</evidence>
<keyword evidence="7" id="KW-0378">Hydrolase</keyword>
<feature type="compositionally biased region" description="Low complexity" evidence="14">
    <location>
        <begin position="678"/>
        <end position="698"/>
    </location>
</feature>
<keyword evidence="9" id="KW-0573">Peptidoglycan synthesis</keyword>
<dbReference type="EMBL" id="JAJDKZ010000008">
    <property type="protein sequence ID" value="MCB8609765.1"/>
    <property type="molecule type" value="Genomic_DNA"/>
</dbReference>
<dbReference type="AlphaFoldDB" id="A0AAW4VU46"/>
<organism evidence="18 19">
    <name type="scientific">Faecalibacillus faecis</name>
    <dbReference type="NCBI Taxonomy" id="1982628"/>
    <lineage>
        <taxon>Bacteria</taxon>
        <taxon>Bacillati</taxon>
        <taxon>Bacillota</taxon>
        <taxon>Erysipelotrichia</taxon>
        <taxon>Erysipelotrichales</taxon>
        <taxon>Coprobacillaceae</taxon>
        <taxon>Faecalibacillus</taxon>
    </lineage>
</organism>
<feature type="compositionally biased region" description="Polar residues" evidence="14">
    <location>
        <begin position="699"/>
        <end position="711"/>
    </location>
</feature>
<evidence type="ECO:0000256" key="6">
    <source>
        <dbReference type="ARBA" id="ARBA00022679"/>
    </source>
</evidence>
<gene>
    <name evidence="18" type="ORF">LJD69_04015</name>
</gene>
<proteinExistence type="inferred from homology"/>
<feature type="compositionally biased region" description="Acidic residues" evidence="14">
    <location>
        <begin position="663"/>
        <end position="677"/>
    </location>
</feature>
<evidence type="ECO:0000256" key="8">
    <source>
        <dbReference type="ARBA" id="ARBA00022960"/>
    </source>
</evidence>
<evidence type="ECO:0000256" key="4">
    <source>
        <dbReference type="ARBA" id="ARBA00022670"/>
    </source>
</evidence>
<dbReference type="GO" id="GO:0009002">
    <property type="term" value="F:serine-type D-Ala-D-Ala carboxypeptidase activity"/>
    <property type="evidence" value="ECO:0007669"/>
    <property type="project" value="UniProtKB-EC"/>
</dbReference>
<evidence type="ECO:0000313" key="18">
    <source>
        <dbReference type="EMBL" id="MCB8609765.1"/>
    </source>
</evidence>
<evidence type="ECO:0000256" key="13">
    <source>
        <dbReference type="ARBA" id="ARBA00049902"/>
    </source>
</evidence>
<reference evidence="18" key="1">
    <citation type="submission" date="2021-10" db="EMBL/GenBank/DDBJ databases">
        <title>Collection of gut derived symbiotic bacterial strains cultured from healthy donors.</title>
        <authorList>
            <person name="Lin H."/>
            <person name="Littmann E."/>
            <person name="Kohout C."/>
            <person name="Pamer E.G."/>
        </authorList>
    </citation>
    <scope>NUCLEOTIDE SEQUENCE</scope>
    <source>
        <strain evidence="18">DFI.4.48</strain>
    </source>
</reference>
<accession>A0AAW4VU46</accession>
<keyword evidence="5" id="KW-0328">Glycosyltransferase</keyword>
<keyword evidence="3" id="KW-0121">Carboxypeptidase</keyword>
<protein>
    <submittedName>
        <fullName evidence="18">Transglycosylase domain-containing protein</fullName>
    </submittedName>
</protein>
<dbReference type="GO" id="GO:0008658">
    <property type="term" value="F:penicillin binding"/>
    <property type="evidence" value="ECO:0007669"/>
    <property type="project" value="InterPro"/>
</dbReference>
<keyword evidence="11" id="KW-0961">Cell wall biogenesis/degradation</keyword>
<dbReference type="SUPFAM" id="SSF53955">
    <property type="entry name" value="Lysozyme-like"/>
    <property type="match status" value="1"/>
</dbReference>
<keyword evidence="6" id="KW-0808">Transferase</keyword>
<evidence type="ECO:0000256" key="9">
    <source>
        <dbReference type="ARBA" id="ARBA00022984"/>
    </source>
</evidence>
<dbReference type="GO" id="GO:0030288">
    <property type="term" value="C:outer membrane-bounded periplasmic space"/>
    <property type="evidence" value="ECO:0007669"/>
    <property type="project" value="TreeGrafter"/>
</dbReference>
<dbReference type="Gene3D" id="3.40.710.10">
    <property type="entry name" value="DD-peptidase/beta-lactamase superfamily"/>
    <property type="match status" value="1"/>
</dbReference>
<evidence type="ECO:0000256" key="11">
    <source>
        <dbReference type="ARBA" id="ARBA00023316"/>
    </source>
</evidence>
<dbReference type="GO" id="GO:0006508">
    <property type="term" value="P:proteolysis"/>
    <property type="evidence" value="ECO:0007669"/>
    <property type="project" value="UniProtKB-KW"/>
</dbReference>
<evidence type="ECO:0000256" key="7">
    <source>
        <dbReference type="ARBA" id="ARBA00022801"/>
    </source>
</evidence>
<dbReference type="Pfam" id="PF00905">
    <property type="entry name" value="Transpeptidase"/>
    <property type="match status" value="1"/>
</dbReference>
<name>A0AAW4VU46_9FIRM</name>
<dbReference type="GO" id="GO:0071555">
    <property type="term" value="P:cell wall organization"/>
    <property type="evidence" value="ECO:0007669"/>
    <property type="project" value="UniProtKB-KW"/>
</dbReference>
<keyword evidence="8" id="KW-0133">Cell shape</keyword>
<evidence type="ECO:0000256" key="15">
    <source>
        <dbReference type="SAM" id="Phobius"/>
    </source>
</evidence>
<comment type="catalytic activity">
    <reaction evidence="12">
        <text>Preferential cleavage: (Ac)2-L-Lys-D-Ala-|-D-Ala. Also transpeptidation of peptidyl-alanyl moieties that are N-acyl substituents of D-alanine.</text>
        <dbReference type="EC" id="3.4.16.4"/>
    </reaction>
</comment>
<dbReference type="SUPFAM" id="SSF56601">
    <property type="entry name" value="beta-lactamase/transpeptidase-like"/>
    <property type="match status" value="1"/>
</dbReference>
<comment type="catalytic activity">
    <reaction evidence="13">
        <text>[GlcNAc-(1-&gt;4)-Mur2Ac(oyl-L-Ala-gamma-D-Glu-L-Lys-D-Ala-D-Ala)](n)-di-trans,octa-cis-undecaprenyl diphosphate + beta-D-GlcNAc-(1-&gt;4)-Mur2Ac(oyl-L-Ala-gamma-D-Glu-L-Lys-D-Ala-D-Ala)-di-trans,octa-cis-undecaprenyl diphosphate = [GlcNAc-(1-&gt;4)-Mur2Ac(oyl-L-Ala-gamma-D-Glu-L-Lys-D-Ala-D-Ala)](n+1)-di-trans,octa-cis-undecaprenyl diphosphate + di-trans,octa-cis-undecaprenyl diphosphate + H(+)</text>
        <dbReference type="Rhea" id="RHEA:23708"/>
        <dbReference type="Rhea" id="RHEA-COMP:9602"/>
        <dbReference type="Rhea" id="RHEA-COMP:9603"/>
        <dbReference type="ChEBI" id="CHEBI:15378"/>
        <dbReference type="ChEBI" id="CHEBI:58405"/>
        <dbReference type="ChEBI" id="CHEBI:60033"/>
        <dbReference type="ChEBI" id="CHEBI:78435"/>
        <dbReference type="EC" id="2.4.99.28"/>
    </reaction>
</comment>
<dbReference type="InterPro" id="IPR023346">
    <property type="entry name" value="Lysozyme-like_dom_sf"/>
</dbReference>
<feature type="transmembrane region" description="Helical" evidence="15">
    <location>
        <begin position="12"/>
        <end position="35"/>
    </location>
</feature>
<keyword evidence="15" id="KW-1133">Transmembrane helix</keyword>
<dbReference type="Gene3D" id="1.10.3810.10">
    <property type="entry name" value="Biosynthetic peptidoglycan transglycosylase-like"/>
    <property type="match status" value="1"/>
</dbReference>
<dbReference type="PANTHER" id="PTHR32282">
    <property type="entry name" value="BINDING PROTEIN TRANSPEPTIDASE, PUTATIVE-RELATED"/>
    <property type="match status" value="1"/>
</dbReference>
<dbReference type="Proteomes" id="UP001198439">
    <property type="component" value="Unassembled WGS sequence"/>
</dbReference>
<evidence type="ECO:0000259" key="16">
    <source>
        <dbReference type="Pfam" id="PF00905"/>
    </source>
</evidence>
<comment type="similarity">
    <text evidence="2">In the N-terminal section; belongs to the glycosyltransferase 51 family.</text>
</comment>
<dbReference type="InterPro" id="IPR012338">
    <property type="entry name" value="Beta-lactam/transpept-like"/>
</dbReference>
<dbReference type="PANTHER" id="PTHR32282:SF29">
    <property type="entry name" value="PENICILLIN-BINDING PROTEIN 1A"/>
    <property type="match status" value="1"/>
</dbReference>
<dbReference type="RefSeq" id="WP_227213247.1">
    <property type="nucleotide sequence ID" value="NZ_JADPLM010000016.1"/>
</dbReference>
<keyword evidence="4" id="KW-0645">Protease</keyword>
<sequence length="759" mass="83252">MKTRTLKKLKPIRIIGTIALASAIVLAGVLGFNIYKDTEAFDADKLLSSGASVMYDSNGEVMYTYGSDENGTRENITYDDLPQVLVDAVIAAEDSRFFEHNGFDLPRIAKAAISNLATGGRQGGSTITQQLIKKTYFPNAEKTYTRKLSEVFLAIQADKQLSKEEILTLYLNKIYFGRSTRSIGIAAACKYYFNKDVSELTLPEAALLAGSLNSPYNYDPYYCLDKATNRRNTILNLMVVHGYITQEECDQAKQVKIENTLCTSSSTSNNSTLAAYVDLVTEEVKERTGLDPKEVQMNIYTYCDKDTQELATAIANGDKYDYSDEDMRMGGAIQSSQDGRIVAIIGGRNYSYGLLNFATAKQQPGSSVKPFLDYGLAFENLDWCTGQTIVDEPYSKGNFKPKNWDRKFHGTVSVTSALENSWNIPAIKTYEEVTKKIGKSGVVSAMESLGIDMSKQKDPANLSYAIGGWTTGISPLEMASTYATISNNGLYTESHTINYIEIVQTGRVYNVDEDIQDEAKQSDYSKASAFMVREVMLDYTKNGSGNYAYLSGIDNVGAKTGTSNWASSKGNGMGGKSRDLWMTAYTPDYVCSVWMGFDKTGIDKGKTTSRYKAYPGKVVQMLLKHLQKNDSNKIYPEQPSTVIKDGNEYYKKGTSHSHHASETTEEATEEQTTENTDDTTSQDTGNQGTTDQGNTDQSSQNQGTSDQGNSEQGTTDQGTTNQGTTNQGTTNQGNTDQGTGSQGNQDSSTTPDTSQNTNQ</sequence>
<dbReference type="InterPro" id="IPR001264">
    <property type="entry name" value="Glyco_trans_51"/>
</dbReference>
<evidence type="ECO:0000256" key="1">
    <source>
        <dbReference type="ARBA" id="ARBA00007090"/>
    </source>
</evidence>